<accession>X1FRQ7</accession>
<gene>
    <name evidence="1" type="ORF">S03H2_23638</name>
</gene>
<name>X1FRQ7_9ZZZZ</name>
<evidence type="ECO:0000313" key="1">
    <source>
        <dbReference type="EMBL" id="GAH32019.1"/>
    </source>
</evidence>
<comment type="caution">
    <text evidence="1">The sequence shown here is derived from an EMBL/GenBank/DDBJ whole genome shotgun (WGS) entry which is preliminary data.</text>
</comment>
<reference evidence="1" key="1">
    <citation type="journal article" date="2014" name="Front. Microbiol.">
        <title>High frequency of phylogenetically diverse reductive dehalogenase-homologous genes in deep subseafloor sedimentary metagenomes.</title>
        <authorList>
            <person name="Kawai M."/>
            <person name="Futagami T."/>
            <person name="Toyoda A."/>
            <person name="Takaki Y."/>
            <person name="Nishi S."/>
            <person name="Hori S."/>
            <person name="Arai W."/>
            <person name="Tsubouchi T."/>
            <person name="Morono Y."/>
            <person name="Uchiyama I."/>
            <person name="Ito T."/>
            <person name="Fujiyama A."/>
            <person name="Inagaki F."/>
            <person name="Takami H."/>
        </authorList>
    </citation>
    <scope>NUCLEOTIDE SEQUENCE</scope>
    <source>
        <strain evidence="1">Expedition CK06-06</strain>
    </source>
</reference>
<dbReference type="AlphaFoldDB" id="X1FRQ7"/>
<proteinExistence type="predicted"/>
<protein>
    <submittedName>
        <fullName evidence="1">Uncharacterized protein</fullName>
    </submittedName>
</protein>
<sequence length="54" mass="6226">METVQKLGLADGFGSNMPMEAKFEVDFIEDFQTLKKTCRMLNPDPDKRGLKKYL</sequence>
<organism evidence="1">
    <name type="scientific">marine sediment metagenome</name>
    <dbReference type="NCBI Taxonomy" id="412755"/>
    <lineage>
        <taxon>unclassified sequences</taxon>
        <taxon>metagenomes</taxon>
        <taxon>ecological metagenomes</taxon>
    </lineage>
</organism>
<dbReference type="EMBL" id="BARU01012954">
    <property type="protein sequence ID" value="GAH32019.1"/>
    <property type="molecule type" value="Genomic_DNA"/>
</dbReference>
<feature type="non-terminal residue" evidence="1">
    <location>
        <position position="54"/>
    </location>
</feature>